<sequence length="84" mass="9471">MAANKAPKFGFFLAIFCILVLLVSSEVKPKVDNLCEKASQTWSGGCKITSHCDNQCKTWEHAEHGACHVRNSKHMCFCYFNCKK</sequence>
<keyword evidence="3" id="KW-1015">Disulfide bond</keyword>
<protein>
    <submittedName>
        <fullName evidence="6">Defensin</fullName>
    </submittedName>
</protein>
<evidence type="ECO:0000259" key="5">
    <source>
        <dbReference type="SMART" id="SM00505"/>
    </source>
</evidence>
<keyword evidence="2" id="KW-0295">Fungicide</keyword>
<evidence type="ECO:0000313" key="6">
    <source>
        <dbReference type="EMBL" id="KAF5727198.1"/>
    </source>
</evidence>
<dbReference type="Proteomes" id="UP000593562">
    <property type="component" value="Unassembled WGS sequence"/>
</dbReference>
<dbReference type="PANTHER" id="PTHR33147">
    <property type="entry name" value="DEFENSIN-LIKE PROTEIN 1"/>
    <property type="match status" value="1"/>
</dbReference>
<dbReference type="Pfam" id="PF00304">
    <property type="entry name" value="Gamma-thionin"/>
    <property type="match status" value="1"/>
</dbReference>
<evidence type="ECO:0000256" key="4">
    <source>
        <dbReference type="SAM" id="SignalP"/>
    </source>
</evidence>
<dbReference type="InterPro" id="IPR003614">
    <property type="entry name" value="Knottins"/>
</dbReference>
<dbReference type="SUPFAM" id="SSF57095">
    <property type="entry name" value="Scorpion toxin-like"/>
    <property type="match status" value="1"/>
</dbReference>
<dbReference type="GO" id="GO:0031640">
    <property type="term" value="P:killing of cells of another organism"/>
    <property type="evidence" value="ECO:0007669"/>
    <property type="project" value="UniProtKB-KW"/>
</dbReference>
<name>A0A7J7BZC7_TRIWF</name>
<comment type="caution">
    <text evidence="6">The sequence shown here is derived from an EMBL/GenBank/DDBJ whole genome shotgun (WGS) entry which is preliminary data.</text>
</comment>
<proteinExistence type="predicted"/>
<feature type="chain" id="PRO_5029604176" evidence="4">
    <location>
        <begin position="26"/>
        <end position="84"/>
    </location>
</feature>
<dbReference type="AlphaFoldDB" id="A0A7J7BZC7"/>
<dbReference type="SMART" id="SM00505">
    <property type="entry name" value="Knot1"/>
    <property type="match status" value="1"/>
</dbReference>
<evidence type="ECO:0000256" key="2">
    <source>
        <dbReference type="ARBA" id="ARBA00022577"/>
    </source>
</evidence>
<keyword evidence="4" id="KW-0732">Signal</keyword>
<dbReference type="GO" id="GO:0050832">
    <property type="term" value="P:defense response to fungus"/>
    <property type="evidence" value="ECO:0007669"/>
    <property type="project" value="UniProtKB-KW"/>
</dbReference>
<feature type="signal peptide" evidence="4">
    <location>
        <begin position="1"/>
        <end position="25"/>
    </location>
</feature>
<organism evidence="6 7">
    <name type="scientific">Tripterygium wilfordii</name>
    <name type="common">Thunder God vine</name>
    <dbReference type="NCBI Taxonomy" id="458696"/>
    <lineage>
        <taxon>Eukaryota</taxon>
        <taxon>Viridiplantae</taxon>
        <taxon>Streptophyta</taxon>
        <taxon>Embryophyta</taxon>
        <taxon>Tracheophyta</taxon>
        <taxon>Spermatophyta</taxon>
        <taxon>Magnoliopsida</taxon>
        <taxon>eudicotyledons</taxon>
        <taxon>Gunneridae</taxon>
        <taxon>Pentapetalae</taxon>
        <taxon>rosids</taxon>
        <taxon>fabids</taxon>
        <taxon>Celastrales</taxon>
        <taxon>Celastraceae</taxon>
        <taxon>Tripterygium</taxon>
    </lineage>
</organism>
<accession>A0A7J7BZC7</accession>
<dbReference type="PANTHER" id="PTHR33147:SF98">
    <property type="entry name" value="GAMMA-THIONIN-RELATED"/>
    <property type="match status" value="1"/>
</dbReference>
<feature type="domain" description="Knottins-like" evidence="5">
    <location>
        <begin position="34"/>
        <end position="82"/>
    </location>
</feature>
<reference evidence="6 7" key="1">
    <citation type="journal article" date="2020" name="Nat. Commun.">
        <title>Genome of Tripterygium wilfordii and identification of cytochrome P450 involved in triptolide biosynthesis.</title>
        <authorList>
            <person name="Tu L."/>
            <person name="Su P."/>
            <person name="Zhang Z."/>
            <person name="Gao L."/>
            <person name="Wang J."/>
            <person name="Hu T."/>
            <person name="Zhou J."/>
            <person name="Zhang Y."/>
            <person name="Zhao Y."/>
            <person name="Liu Y."/>
            <person name="Song Y."/>
            <person name="Tong Y."/>
            <person name="Lu Y."/>
            <person name="Yang J."/>
            <person name="Xu C."/>
            <person name="Jia M."/>
            <person name="Peters R.J."/>
            <person name="Huang L."/>
            <person name="Gao W."/>
        </authorList>
    </citation>
    <scope>NUCLEOTIDE SEQUENCE [LARGE SCALE GENOMIC DNA]</scope>
    <source>
        <strain evidence="7">cv. XIE 37</strain>
        <tissue evidence="6">Leaf</tissue>
    </source>
</reference>
<dbReference type="InterPro" id="IPR036574">
    <property type="entry name" value="Scorpion_toxin-like_sf"/>
</dbReference>
<evidence type="ECO:0000256" key="1">
    <source>
        <dbReference type="ARBA" id="ARBA00022529"/>
    </source>
</evidence>
<dbReference type="Gene3D" id="3.30.30.10">
    <property type="entry name" value="Knottin, scorpion toxin-like"/>
    <property type="match status" value="1"/>
</dbReference>
<keyword evidence="1" id="KW-0929">Antimicrobial</keyword>
<keyword evidence="7" id="KW-1185">Reference proteome</keyword>
<gene>
    <name evidence="6" type="ORF">HS088_TW22G00886</name>
</gene>
<dbReference type="EMBL" id="JAAARO010000022">
    <property type="protein sequence ID" value="KAF5727198.1"/>
    <property type="molecule type" value="Genomic_DNA"/>
</dbReference>
<evidence type="ECO:0000313" key="7">
    <source>
        <dbReference type="Proteomes" id="UP000593562"/>
    </source>
</evidence>
<dbReference type="InParanoid" id="A0A7J7BZC7"/>
<evidence type="ECO:0000256" key="3">
    <source>
        <dbReference type="ARBA" id="ARBA00023157"/>
    </source>
</evidence>